<sequence>MNFLAHAMGGFGKGEGGEGGGFGAFLPLILMFAIFYFLLIRPQQKKAKAHKQLLASIKKGDRVVSSGGLHGVVTGLTDEVVTMEIAPKIRVKVSRGSISGVAGHAQ</sequence>
<dbReference type="GO" id="GO:0015031">
    <property type="term" value="P:protein transport"/>
    <property type="evidence" value="ECO:0007669"/>
    <property type="project" value="UniProtKB-KW"/>
</dbReference>
<gene>
    <name evidence="11" type="primary">yajC</name>
    <name evidence="11" type="ORF">H8E19_07080</name>
</gene>
<proteinExistence type="inferred from homology"/>
<evidence type="ECO:0000256" key="1">
    <source>
        <dbReference type="ARBA" id="ARBA00004162"/>
    </source>
</evidence>
<comment type="similarity">
    <text evidence="2">Belongs to the YajC family.</text>
</comment>
<evidence type="ECO:0000256" key="5">
    <source>
        <dbReference type="ARBA" id="ARBA00022692"/>
    </source>
</evidence>
<dbReference type="GO" id="GO:0005886">
    <property type="term" value="C:plasma membrane"/>
    <property type="evidence" value="ECO:0007669"/>
    <property type="project" value="UniProtKB-SubCell"/>
</dbReference>
<dbReference type="AlphaFoldDB" id="A0A8J6MYF2"/>
<dbReference type="PANTHER" id="PTHR33909">
    <property type="entry name" value="SEC TRANSLOCON ACCESSORY COMPLEX SUBUNIT YAJC"/>
    <property type="match status" value="1"/>
</dbReference>
<feature type="transmembrane region" description="Helical" evidence="10">
    <location>
        <begin position="20"/>
        <end position="39"/>
    </location>
</feature>
<dbReference type="Proteomes" id="UP000650524">
    <property type="component" value="Unassembled WGS sequence"/>
</dbReference>
<organism evidence="11 12">
    <name type="scientific">Candidatus Desulfacyla euxinica</name>
    <dbReference type="NCBI Taxonomy" id="2841693"/>
    <lineage>
        <taxon>Bacteria</taxon>
        <taxon>Deltaproteobacteria</taxon>
        <taxon>Candidatus Desulfacyla</taxon>
    </lineage>
</organism>
<keyword evidence="6" id="KW-0653">Protein transport</keyword>
<evidence type="ECO:0000256" key="10">
    <source>
        <dbReference type="SAM" id="Phobius"/>
    </source>
</evidence>
<evidence type="ECO:0000256" key="7">
    <source>
        <dbReference type="ARBA" id="ARBA00022989"/>
    </source>
</evidence>
<evidence type="ECO:0000256" key="3">
    <source>
        <dbReference type="ARBA" id="ARBA00022448"/>
    </source>
</evidence>
<evidence type="ECO:0000256" key="9">
    <source>
        <dbReference type="ARBA" id="ARBA00023136"/>
    </source>
</evidence>
<evidence type="ECO:0000256" key="4">
    <source>
        <dbReference type="ARBA" id="ARBA00022475"/>
    </source>
</evidence>
<protein>
    <submittedName>
        <fullName evidence="11">Preprotein translocase subunit YajC</fullName>
    </submittedName>
</protein>
<keyword evidence="7 10" id="KW-1133">Transmembrane helix</keyword>
<dbReference type="InterPro" id="IPR003849">
    <property type="entry name" value="Preprotein_translocase_YajC"/>
</dbReference>
<comment type="subcellular location">
    <subcellularLocation>
        <location evidence="1">Cell membrane</location>
        <topology evidence="1">Single-pass membrane protein</topology>
    </subcellularLocation>
</comment>
<evidence type="ECO:0000313" key="12">
    <source>
        <dbReference type="Proteomes" id="UP000650524"/>
    </source>
</evidence>
<evidence type="ECO:0000256" key="2">
    <source>
        <dbReference type="ARBA" id="ARBA00006742"/>
    </source>
</evidence>
<dbReference type="NCBIfam" id="TIGR00739">
    <property type="entry name" value="yajC"/>
    <property type="match status" value="1"/>
</dbReference>
<keyword evidence="9 10" id="KW-0472">Membrane</keyword>
<keyword evidence="4" id="KW-1003">Cell membrane</keyword>
<name>A0A8J6MYF2_9DELT</name>
<keyword evidence="3" id="KW-0813">Transport</keyword>
<reference evidence="11 12" key="1">
    <citation type="submission" date="2020-08" db="EMBL/GenBank/DDBJ databases">
        <title>Bridging the membrane lipid divide: bacteria of the FCB group superphylum have the potential to synthesize archaeal ether lipids.</title>
        <authorList>
            <person name="Villanueva L."/>
            <person name="Von Meijenfeldt F.A.B."/>
            <person name="Westbye A.B."/>
            <person name="Yadav S."/>
            <person name="Hopmans E.C."/>
            <person name="Dutilh B.E."/>
            <person name="Sinninghe Damste J.S."/>
        </authorList>
    </citation>
    <scope>NUCLEOTIDE SEQUENCE [LARGE SCALE GENOMIC DNA]</scope>
    <source>
        <strain evidence="11">NIOZ-UU27</strain>
    </source>
</reference>
<evidence type="ECO:0000313" key="11">
    <source>
        <dbReference type="EMBL" id="MBC8177154.1"/>
    </source>
</evidence>
<accession>A0A8J6MYF2</accession>
<dbReference type="PRINTS" id="PR01853">
    <property type="entry name" value="YAJCTRNLCASE"/>
</dbReference>
<dbReference type="Pfam" id="PF02699">
    <property type="entry name" value="YajC"/>
    <property type="match status" value="1"/>
</dbReference>
<evidence type="ECO:0000256" key="6">
    <source>
        <dbReference type="ARBA" id="ARBA00022927"/>
    </source>
</evidence>
<dbReference type="PANTHER" id="PTHR33909:SF1">
    <property type="entry name" value="SEC TRANSLOCON ACCESSORY COMPLEX SUBUNIT YAJC"/>
    <property type="match status" value="1"/>
</dbReference>
<evidence type="ECO:0000256" key="8">
    <source>
        <dbReference type="ARBA" id="ARBA00023010"/>
    </source>
</evidence>
<comment type="caution">
    <text evidence="11">The sequence shown here is derived from an EMBL/GenBank/DDBJ whole genome shotgun (WGS) entry which is preliminary data.</text>
</comment>
<dbReference type="EMBL" id="JACNJD010000193">
    <property type="protein sequence ID" value="MBC8177154.1"/>
    <property type="molecule type" value="Genomic_DNA"/>
</dbReference>
<dbReference type="SMART" id="SM01323">
    <property type="entry name" value="YajC"/>
    <property type="match status" value="1"/>
</dbReference>
<keyword evidence="8" id="KW-0811">Translocation</keyword>
<keyword evidence="5 10" id="KW-0812">Transmembrane</keyword>